<feature type="transmembrane region" description="Helical" evidence="2">
    <location>
        <begin position="66"/>
        <end position="88"/>
    </location>
</feature>
<proteinExistence type="predicted"/>
<accession>A0A7I8LFQ4</accession>
<evidence type="ECO:0000256" key="2">
    <source>
        <dbReference type="SAM" id="Phobius"/>
    </source>
</evidence>
<gene>
    <name evidence="3" type="ORF">SI8410_15019529</name>
</gene>
<feature type="region of interest" description="Disordered" evidence="1">
    <location>
        <begin position="1"/>
        <end position="28"/>
    </location>
</feature>
<evidence type="ECO:0000313" key="4">
    <source>
        <dbReference type="Proteomes" id="UP000663760"/>
    </source>
</evidence>
<protein>
    <submittedName>
        <fullName evidence="3">Uncharacterized protein</fullName>
    </submittedName>
</protein>
<reference evidence="3" key="1">
    <citation type="submission" date="2020-02" db="EMBL/GenBank/DDBJ databases">
        <authorList>
            <person name="Scholz U."/>
            <person name="Mascher M."/>
            <person name="Fiebig A."/>
        </authorList>
    </citation>
    <scope>NUCLEOTIDE SEQUENCE</scope>
</reference>
<dbReference type="EMBL" id="LR746278">
    <property type="protein sequence ID" value="CAA7408851.1"/>
    <property type="molecule type" value="Genomic_DNA"/>
</dbReference>
<dbReference type="PANTHER" id="PTHR34189:SF13">
    <property type="entry name" value="TRANSMEMBRANE PROTEIN"/>
    <property type="match status" value="1"/>
</dbReference>
<evidence type="ECO:0000313" key="3">
    <source>
        <dbReference type="EMBL" id="CAA7408851.1"/>
    </source>
</evidence>
<keyword evidence="2" id="KW-0812">Transmembrane</keyword>
<keyword evidence="2" id="KW-1133">Transmembrane helix</keyword>
<dbReference type="PANTHER" id="PTHR34189">
    <property type="entry name" value="TRANSMEMBRANE PROTEIN"/>
    <property type="match status" value="1"/>
</dbReference>
<organism evidence="3 4">
    <name type="scientific">Spirodela intermedia</name>
    <name type="common">Intermediate duckweed</name>
    <dbReference type="NCBI Taxonomy" id="51605"/>
    <lineage>
        <taxon>Eukaryota</taxon>
        <taxon>Viridiplantae</taxon>
        <taxon>Streptophyta</taxon>
        <taxon>Embryophyta</taxon>
        <taxon>Tracheophyta</taxon>
        <taxon>Spermatophyta</taxon>
        <taxon>Magnoliopsida</taxon>
        <taxon>Liliopsida</taxon>
        <taxon>Araceae</taxon>
        <taxon>Lemnoideae</taxon>
        <taxon>Spirodela</taxon>
    </lineage>
</organism>
<dbReference type="OrthoDB" id="759788at2759"/>
<evidence type="ECO:0000256" key="1">
    <source>
        <dbReference type="SAM" id="MobiDB-lite"/>
    </source>
</evidence>
<name>A0A7I8LFQ4_SPIIN</name>
<dbReference type="Proteomes" id="UP000663760">
    <property type="component" value="Chromosome 15"/>
</dbReference>
<dbReference type="AlphaFoldDB" id="A0A7I8LFQ4"/>
<keyword evidence="2" id="KW-0472">Membrane</keyword>
<keyword evidence="4" id="KW-1185">Reference proteome</keyword>
<sequence length="150" mass="16225">MHRSGSKKGGMDELCVGRTVPPPQAGGGERAAAAAVAAELGEEIALLPRYDPRSDMARKEAARRRAAEGAVHIIPLVVLACAAVLWFFSDTLESNFWLSLVLVDGVLSYIISPAVPPSSQTLSLSLSFPLHLYLVYEHHDVYIESPEKVE</sequence>